<dbReference type="RefSeq" id="WP_016201427.1">
    <property type="nucleotide sequence ID" value="NZ_JABBPK010000001.1"/>
</dbReference>
<dbReference type="InterPro" id="IPR016181">
    <property type="entry name" value="Acyl_CoA_acyltransferase"/>
</dbReference>
<sequence length="181" mass="21078">MIPITIKRPTIDDVDLLHDFFKLVITDTFQKEGIKDQTGDLLAEIETKKRYLAIDLESNGEERYFLIAKLEDLIIGTIEFGPSSALICQCTNDQLKDVKEVGTIFVHPHYQQRGIGSLLLKEIYKEMDKRGVEAFCLDSGYVHAQLVWKKKFGTPDYIFKDYWDIGYDHMIWKLSIREVRK</sequence>
<reference evidence="2 3" key="1">
    <citation type="submission" date="2020-04" db="EMBL/GenBank/DDBJ databases">
        <title>Bacillus sp. UniB3 isolated from commercial digestive syrup.</title>
        <authorList>
            <person name="Thorat V."/>
            <person name="Kirdat K."/>
            <person name="Tiwarekar B."/>
            <person name="Yadav A."/>
        </authorList>
    </citation>
    <scope>NUCLEOTIDE SEQUENCE [LARGE SCALE GENOMIC DNA]</scope>
    <source>
        <strain evidence="2 3">UniB3</strain>
    </source>
</reference>
<dbReference type="EMBL" id="JABBPK010000001">
    <property type="protein sequence ID" value="NMO75741.1"/>
    <property type="molecule type" value="Genomic_DNA"/>
</dbReference>
<dbReference type="CDD" id="cd04301">
    <property type="entry name" value="NAT_SF"/>
    <property type="match status" value="1"/>
</dbReference>
<dbReference type="Proteomes" id="UP000588491">
    <property type="component" value="Unassembled WGS sequence"/>
</dbReference>
<feature type="domain" description="N-acetyltransferase" evidence="1">
    <location>
        <begin position="4"/>
        <end position="177"/>
    </location>
</feature>
<dbReference type="PROSITE" id="PS51186">
    <property type="entry name" value="GNAT"/>
    <property type="match status" value="1"/>
</dbReference>
<keyword evidence="2" id="KW-0808">Transferase</keyword>
<accession>A0A7Y0K4P4</accession>
<evidence type="ECO:0000313" key="2">
    <source>
        <dbReference type="EMBL" id="NMO75741.1"/>
    </source>
</evidence>
<evidence type="ECO:0000259" key="1">
    <source>
        <dbReference type="PROSITE" id="PS51186"/>
    </source>
</evidence>
<dbReference type="GO" id="GO:0016747">
    <property type="term" value="F:acyltransferase activity, transferring groups other than amino-acyl groups"/>
    <property type="evidence" value="ECO:0007669"/>
    <property type="project" value="InterPro"/>
</dbReference>
<evidence type="ECO:0000313" key="3">
    <source>
        <dbReference type="Proteomes" id="UP000588491"/>
    </source>
</evidence>
<organism evidence="2 3">
    <name type="scientific">Niallia alba</name>
    <dbReference type="NCBI Taxonomy" id="2729105"/>
    <lineage>
        <taxon>Bacteria</taxon>
        <taxon>Bacillati</taxon>
        <taxon>Bacillota</taxon>
        <taxon>Bacilli</taxon>
        <taxon>Bacillales</taxon>
        <taxon>Bacillaceae</taxon>
        <taxon>Niallia</taxon>
    </lineage>
</organism>
<dbReference type="Gene3D" id="3.40.630.30">
    <property type="match status" value="1"/>
</dbReference>
<dbReference type="AlphaFoldDB" id="A0A7Y0K4P4"/>
<protein>
    <submittedName>
        <fullName evidence="2">GNAT family N-acetyltransferase</fullName>
    </submittedName>
</protein>
<proteinExistence type="predicted"/>
<dbReference type="SUPFAM" id="SSF55729">
    <property type="entry name" value="Acyl-CoA N-acyltransferases (Nat)"/>
    <property type="match status" value="1"/>
</dbReference>
<keyword evidence="3" id="KW-1185">Reference proteome</keyword>
<gene>
    <name evidence="2" type="ORF">HHU08_01640</name>
</gene>
<dbReference type="InterPro" id="IPR000182">
    <property type="entry name" value="GNAT_dom"/>
</dbReference>
<name>A0A7Y0K4P4_9BACI</name>
<dbReference type="Pfam" id="PF00583">
    <property type="entry name" value="Acetyltransf_1"/>
    <property type="match status" value="1"/>
</dbReference>
<comment type="caution">
    <text evidence="2">The sequence shown here is derived from an EMBL/GenBank/DDBJ whole genome shotgun (WGS) entry which is preliminary data.</text>
</comment>